<keyword evidence="2" id="KW-0560">Oxidoreductase</keyword>
<sequence length="259" mass="27005">MTTSRVAVVFAASSGLGRACARALARDGHRVVMCARDEARLRDAVDEVRGEGASTVGVNADVSNPDDVIRVLETARGEFGAVDILVANAGGPPPGDFRSIGPAEWEIAHRLTLMSVVNGIYAALPDLEKSSAGRIIVLGSSSVRRPLDGLVLSNVYRPGISGLVASLAVEFGPFGITVNMVSPGKIETDRIRTLDALRAERAGVEVEKVRASTAQQIPMGRYGQPDELGAAVAFLASDEAGYITGQSIMVDGGLVASPH</sequence>
<dbReference type="PANTHER" id="PTHR42879:SF6">
    <property type="entry name" value="NADPH-DEPENDENT REDUCTASE BACG"/>
    <property type="match status" value="1"/>
</dbReference>
<evidence type="ECO:0000256" key="2">
    <source>
        <dbReference type="ARBA" id="ARBA00023002"/>
    </source>
</evidence>
<dbReference type="GO" id="GO:0016491">
    <property type="term" value="F:oxidoreductase activity"/>
    <property type="evidence" value="ECO:0007669"/>
    <property type="project" value="UniProtKB-KW"/>
</dbReference>
<dbReference type="AlphaFoldDB" id="A0A2A9F3H4"/>
<dbReference type="RefSeq" id="WP_098481985.1">
    <property type="nucleotide sequence ID" value="NZ_PDJI01000001.1"/>
</dbReference>
<dbReference type="PANTHER" id="PTHR42879">
    <property type="entry name" value="3-OXOACYL-(ACYL-CARRIER-PROTEIN) REDUCTASE"/>
    <property type="match status" value="1"/>
</dbReference>
<protein>
    <submittedName>
        <fullName evidence="3">3-oxoacyl-[acyl-carrier protein] reductase</fullName>
    </submittedName>
</protein>
<dbReference type="PRINTS" id="PR00081">
    <property type="entry name" value="GDHRDH"/>
</dbReference>
<dbReference type="InterPro" id="IPR036291">
    <property type="entry name" value="NAD(P)-bd_dom_sf"/>
</dbReference>
<reference evidence="3 4" key="1">
    <citation type="submission" date="2017-10" db="EMBL/GenBank/DDBJ databases">
        <title>Sequencing the genomes of 1000 actinobacteria strains.</title>
        <authorList>
            <person name="Klenk H.-P."/>
        </authorList>
    </citation>
    <scope>NUCLEOTIDE SEQUENCE [LARGE SCALE GENOMIC DNA]</scope>
    <source>
        <strain evidence="3 4">DSM 21838</strain>
    </source>
</reference>
<accession>A0A2A9F3H4</accession>
<dbReference type="Pfam" id="PF13561">
    <property type="entry name" value="adh_short_C2"/>
    <property type="match status" value="1"/>
</dbReference>
<dbReference type="InterPro" id="IPR050259">
    <property type="entry name" value="SDR"/>
</dbReference>
<dbReference type="SUPFAM" id="SSF51735">
    <property type="entry name" value="NAD(P)-binding Rossmann-fold domains"/>
    <property type="match status" value="1"/>
</dbReference>
<dbReference type="Proteomes" id="UP000222106">
    <property type="component" value="Unassembled WGS sequence"/>
</dbReference>
<dbReference type="FunFam" id="3.40.50.720:FF:000084">
    <property type="entry name" value="Short-chain dehydrogenase reductase"/>
    <property type="match status" value="1"/>
</dbReference>
<evidence type="ECO:0000256" key="1">
    <source>
        <dbReference type="ARBA" id="ARBA00006484"/>
    </source>
</evidence>
<dbReference type="Gene3D" id="3.40.50.720">
    <property type="entry name" value="NAD(P)-binding Rossmann-like Domain"/>
    <property type="match status" value="1"/>
</dbReference>
<comment type="similarity">
    <text evidence="1">Belongs to the short-chain dehydrogenases/reductases (SDR) family.</text>
</comment>
<gene>
    <name evidence="3" type="ORF">ATJ97_0021</name>
</gene>
<dbReference type="EMBL" id="PDJI01000001">
    <property type="protein sequence ID" value="PFG45102.1"/>
    <property type="molecule type" value="Genomic_DNA"/>
</dbReference>
<comment type="caution">
    <text evidence="3">The sequence shown here is derived from an EMBL/GenBank/DDBJ whole genome shotgun (WGS) entry which is preliminary data.</text>
</comment>
<dbReference type="InterPro" id="IPR002347">
    <property type="entry name" value="SDR_fam"/>
</dbReference>
<evidence type="ECO:0000313" key="3">
    <source>
        <dbReference type="EMBL" id="PFG45102.1"/>
    </source>
</evidence>
<name>A0A2A9F3H4_9MICO</name>
<dbReference type="OrthoDB" id="4481821at2"/>
<evidence type="ECO:0000313" key="4">
    <source>
        <dbReference type="Proteomes" id="UP000222106"/>
    </source>
</evidence>
<organism evidence="3 4">
    <name type="scientific">Georgenia soli</name>
    <dbReference type="NCBI Taxonomy" id="638953"/>
    <lineage>
        <taxon>Bacteria</taxon>
        <taxon>Bacillati</taxon>
        <taxon>Actinomycetota</taxon>
        <taxon>Actinomycetes</taxon>
        <taxon>Micrococcales</taxon>
        <taxon>Bogoriellaceae</taxon>
        <taxon>Georgenia</taxon>
    </lineage>
</organism>
<keyword evidence="4" id="KW-1185">Reference proteome</keyword>
<dbReference type="CDD" id="cd05344">
    <property type="entry name" value="BKR_like_SDR_like"/>
    <property type="match status" value="1"/>
</dbReference>
<proteinExistence type="inferred from homology"/>